<accession>A0AAD8GPV2</accession>
<comment type="similarity">
    <text evidence="1">Belongs to the peptidase C48 family.</text>
</comment>
<evidence type="ECO:0000313" key="6">
    <source>
        <dbReference type="EMBL" id="KAK1351943.1"/>
    </source>
</evidence>
<reference evidence="6" key="2">
    <citation type="submission" date="2023-05" db="EMBL/GenBank/DDBJ databases">
        <authorList>
            <person name="Schelkunov M.I."/>
        </authorList>
    </citation>
    <scope>NUCLEOTIDE SEQUENCE</scope>
    <source>
        <strain evidence="6">Hsosn_3</strain>
        <tissue evidence="6">Leaf</tissue>
    </source>
</reference>
<evidence type="ECO:0000313" key="7">
    <source>
        <dbReference type="Proteomes" id="UP001237642"/>
    </source>
</evidence>
<keyword evidence="7" id="KW-1185">Reference proteome</keyword>
<dbReference type="AlphaFoldDB" id="A0AAD8GPV2"/>
<feature type="region of interest" description="Disordered" evidence="4">
    <location>
        <begin position="534"/>
        <end position="558"/>
    </location>
</feature>
<evidence type="ECO:0000256" key="2">
    <source>
        <dbReference type="ARBA" id="ARBA00022670"/>
    </source>
</evidence>
<evidence type="ECO:0000256" key="3">
    <source>
        <dbReference type="ARBA" id="ARBA00022801"/>
    </source>
</evidence>
<feature type="compositionally biased region" description="Basic and acidic residues" evidence="4">
    <location>
        <begin position="94"/>
        <end position="103"/>
    </location>
</feature>
<protein>
    <recommendedName>
        <fullName evidence="5">Ubiquitin-like protease family profile domain-containing protein</fullName>
    </recommendedName>
</protein>
<evidence type="ECO:0000259" key="5">
    <source>
        <dbReference type="PROSITE" id="PS50600"/>
    </source>
</evidence>
<gene>
    <name evidence="6" type="ORF">POM88_053824</name>
</gene>
<dbReference type="EMBL" id="JAUIZM010000021">
    <property type="protein sequence ID" value="KAK1351943.1"/>
    <property type="molecule type" value="Genomic_DNA"/>
</dbReference>
<feature type="compositionally biased region" description="Polar residues" evidence="4">
    <location>
        <begin position="437"/>
        <end position="455"/>
    </location>
</feature>
<feature type="compositionally biased region" description="Acidic residues" evidence="4">
    <location>
        <begin position="61"/>
        <end position="75"/>
    </location>
</feature>
<dbReference type="Proteomes" id="UP001237642">
    <property type="component" value="Unassembled WGS sequence"/>
</dbReference>
<reference evidence="6" key="1">
    <citation type="submission" date="2023-02" db="EMBL/GenBank/DDBJ databases">
        <title>Genome of toxic invasive species Heracleum sosnowskyi carries increased number of genes despite the absence of recent whole-genome duplications.</title>
        <authorList>
            <person name="Schelkunov M."/>
            <person name="Shtratnikova V."/>
            <person name="Makarenko M."/>
            <person name="Klepikova A."/>
            <person name="Omelchenko D."/>
            <person name="Novikova G."/>
            <person name="Obukhova E."/>
            <person name="Bogdanov V."/>
            <person name="Penin A."/>
            <person name="Logacheva M."/>
        </authorList>
    </citation>
    <scope>NUCLEOTIDE SEQUENCE</scope>
    <source>
        <strain evidence="6">Hsosn_3</strain>
        <tissue evidence="6">Leaf</tissue>
    </source>
</reference>
<evidence type="ECO:0000256" key="1">
    <source>
        <dbReference type="ARBA" id="ARBA00005234"/>
    </source>
</evidence>
<keyword evidence="3" id="KW-0378">Hydrolase</keyword>
<dbReference type="PROSITE" id="PS50600">
    <property type="entry name" value="ULP_PROTEASE"/>
    <property type="match status" value="1"/>
</dbReference>
<feature type="compositionally biased region" description="Basic and acidic residues" evidence="4">
    <location>
        <begin position="17"/>
        <end position="28"/>
    </location>
</feature>
<evidence type="ECO:0000256" key="4">
    <source>
        <dbReference type="SAM" id="MobiDB-lite"/>
    </source>
</evidence>
<feature type="region of interest" description="Disordered" evidence="4">
    <location>
        <begin position="1"/>
        <end position="132"/>
    </location>
</feature>
<feature type="region of interest" description="Disordered" evidence="4">
    <location>
        <begin position="437"/>
        <end position="499"/>
    </location>
</feature>
<dbReference type="GO" id="GO:0008234">
    <property type="term" value="F:cysteine-type peptidase activity"/>
    <property type="evidence" value="ECO:0007669"/>
    <property type="project" value="InterPro"/>
</dbReference>
<dbReference type="InterPro" id="IPR038765">
    <property type="entry name" value="Papain-like_cys_pep_sf"/>
</dbReference>
<dbReference type="PANTHER" id="PTHR34835">
    <property type="entry name" value="OS07G0283600 PROTEIN-RELATED"/>
    <property type="match status" value="1"/>
</dbReference>
<dbReference type="Gene3D" id="3.40.395.10">
    <property type="entry name" value="Adenoviral Proteinase, Chain A"/>
    <property type="match status" value="1"/>
</dbReference>
<comment type="caution">
    <text evidence="6">The sequence shown here is derived from an EMBL/GenBank/DDBJ whole genome shotgun (WGS) entry which is preliminary data.</text>
</comment>
<feature type="compositionally biased region" description="Polar residues" evidence="4">
    <location>
        <begin position="77"/>
        <end position="92"/>
    </location>
</feature>
<dbReference type="GO" id="GO:0006508">
    <property type="term" value="P:proteolysis"/>
    <property type="evidence" value="ECO:0007669"/>
    <property type="project" value="UniProtKB-KW"/>
</dbReference>
<proteinExistence type="inferred from homology"/>
<feature type="region of interest" description="Disordered" evidence="4">
    <location>
        <begin position="651"/>
        <end position="679"/>
    </location>
</feature>
<keyword evidence="2" id="KW-0645">Protease</keyword>
<organism evidence="6 7">
    <name type="scientific">Heracleum sosnowskyi</name>
    <dbReference type="NCBI Taxonomy" id="360622"/>
    <lineage>
        <taxon>Eukaryota</taxon>
        <taxon>Viridiplantae</taxon>
        <taxon>Streptophyta</taxon>
        <taxon>Embryophyta</taxon>
        <taxon>Tracheophyta</taxon>
        <taxon>Spermatophyta</taxon>
        <taxon>Magnoliopsida</taxon>
        <taxon>eudicotyledons</taxon>
        <taxon>Gunneridae</taxon>
        <taxon>Pentapetalae</taxon>
        <taxon>asterids</taxon>
        <taxon>campanulids</taxon>
        <taxon>Apiales</taxon>
        <taxon>Apiaceae</taxon>
        <taxon>Apioideae</taxon>
        <taxon>apioid superclade</taxon>
        <taxon>Tordylieae</taxon>
        <taxon>Tordyliinae</taxon>
        <taxon>Heracleum</taxon>
    </lineage>
</organism>
<dbReference type="InterPro" id="IPR003653">
    <property type="entry name" value="Peptidase_C48_C"/>
</dbReference>
<dbReference type="SUPFAM" id="SSF54001">
    <property type="entry name" value="Cysteine proteinases"/>
    <property type="match status" value="1"/>
</dbReference>
<sequence>MSELETMANEEISIDNLQEHDSSKRNNSGDDFPENVGRSFKEIGKRIKRKSRRPPLSPDNEVPDNQEDYLSDDDTQMGFTKNQSTENETTENPPAKEDVVEKIKRTKPYRKTGFIEKQATENEPTANPATEEVAEKIKKTKFCRKRFNSNADEEPKRKRHIYKRKTNIKDVETEKKKKAVIRNSPRLFSELVYYLSDVQKTWVIQSGFESLLAFDLEMIPSKLASKVVEAFDHTSVSIGIENGRIYITEEDVFNAIGLPDGGKTIEQKSTEVTDRRHREWLAQFPNKLITTARVVEKVKEETRLTELFKINFLTVLSNVLIGTPTHSYVDPFFTKFEELDKCVSYNWAKFLIQYLVIGKESWNQNASEFFRGSQIFLTLFYVDRVMHKGITFVDRKFPTYRGWTEEILKERQAIVVLTGEFGKGKILLTLPEYFSQDSESQKSPPQYMNPATSGRNDGPQKRNVDDDNLYGQEPSAGRNESFDNDNMDINNPAGDDWYECQQDYQGNVYDDYCQNNQGTDNANDDGSWVQNRQANEEDAENGQWHAWPSHEKDDLSNGMKSSERCFTNNDDVENVIVEDEFCKEDEFCEEDIIEMPEKDCVEYLRDKASYIINSKTQFEKLLKKAMEKHPSNEHLVLVKEVFNEVFSAKNGDEGTKEASSNFNEKGKEEVTPDANNPVDDQAAIDEDIIAYLHSEEGIKEMATLSYREKRDLASVPSFSLGPEIEILSQLGYDSDKENEGIKENEVFLTPKLLLREKSTRLIKVGPYAKSPYINRVIDINGSYTTEDITMWRFMLLKERDKFEEIFAWKGIRCIRDHMWTFICNTKLYYSIIDTWSTILNDCENYKADESPMRLFFTIGGLNWSLDVSKKVGMTYPIFSNNMDDMLSKYPTRKLQDIYMVFFPIYAYEHFYLIVYNMKKPAFEIIDNMKREEEPKLYYGKIPSILHSHFVKYLQLKGFQVLAQMIRKLKPSYLSMPWQTKSNSADCGIFVMRHMETYKGDTRNWETELRNEGFGQYKQIIKLRSKYNNAIMSSNINERKDEIMAEAQKLFKEGAQQTLVMLANTKVGGSSSTKRKTVTFSTNLTQQFDEA</sequence>
<feature type="domain" description="Ubiquitin-like protease family profile" evidence="5">
    <location>
        <begin position="752"/>
        <end position="997"/>
    </location>
</feature>
<name>A0AAD8GPV2_9APIA</name>